<dbReference type="SUPFAM" id="SSF53927">
    <property type="entry name" value="Cytidine deaminase-like"/>
    <property type="match status" value="1"/>
</dbReference>
<gene>
    <name evidence="2" type="ORF">UFOPK2171_00807</name>
    <name evidence="1" type="ORF">UFOPK2237_00487</name>
</gene>
<proteinExistence type="predicted"/>
<evidence type="ECO:0000313" key="2">
    <source>
        <dbReference type="EMBL" id="CAB4654068.1"/>
    </source>
</evidence>
<sequence length="114" mass="11808">MSNWNLEDDKLAVLAKGARSRVQAKVGAALRDETGRTYASAEVEIGSLKLSAVEMVVAQAVASGSTGVESVVVSAQTQINVSDSDLDLVRAFAGAGVPIYVVDETGNPADTRLT</sequence>
<protein>
    <submittedName>
        <fullName evidence="2">Unannotated protein</fullName>
    </submittedName>
</protein>
<dbReference type="EMBL" id="CAEZWD010000111">
    <property type="protein sequence ID" value="CAB4654068.1"/>
    <property type="molecule type" value="Genomic_DNA"/>
</dbReference>
<reference evidence="2" key="1">
    <citation type="submission" date="2020-05" db="EMBL/GenBank/DDBJ databases">
        <authorList>
            <person name="Chiriac C."/>
            <person name="Salcher M."/>
            <person name="Ghai R."/>
            <person name="Kavagutti S V."/>
        </authorList>
    </citation>
    <scope>NUCLEOTIDE SEQUENCE</scope>
</reference>
<accession>A0A6J6KYR9</accession>
<dbReference type="EMBL" id="CAEZWI010000043">
    <property type="protein sequence ID" value="CAB4650594.1"/>
    <property type="molecule type" value="Genomic_DNA"/>
</dbReference>
<dbReference type="AlphaFoldDB" id="A0A6J6KYR9"/>
<evidence type="ECO:0000313" key="1">
    <source>
        <dbReference type="EMBL" id="CAB4650594.1"/>
    </source>
</evidence>
<dbReference type="InterPro" id="IPR016193">
    <property type="entry name" value="Cytidine_deaminase-like"/>
</dbReference>
<name>A0A6J6KYR9_9ZZZZ</name>
<dbReference type="Gene3D" id="3.40.140.10">
    <property type="entry name" value="Cytidine Deaminase, domain 2"/>
    <property type="match status" value="1"/>
</dbReference>
<dbReference type="GO" id="GO:0003824">
    <property type="term" value="F:catalytic activity"/>
    <property type="evidence" value="ECO:0007669"/>
    <property type="project" value="InterPro"/>
</dbReference>
<organism evidence="2">
    <name type="scientific">freshwater metagenome</name>
    <dbReference type="NCBI Taxonomy" id="449393"/>
    <lineage>
        <taxon>unclassified sequences</taxon>
        <taxon>metagenomes</taxon>
        <taxon>ecological metagenomes</taxon>
    </lineage>
</organism>